<accession>A0A317VCW3</accession>
<evidence type="ECO:0000313" key="17">
    <source>
        <dbReference type="EMBL" id="PWY72203.1"/>
    </source>
</evidence>
<dbReference type="Pfam" id="PF00153">
    <property type="entry name" value="Mito_carr"/>
    <property type="match status" value="3"/>
</dbReference>
<dbReference type="PROSITE" id="PS00018">
    <property type="entry name" value="EF_HAND_1"/>
    <property type="match status" value="3"/>
</dbReference>
<evidence type="ECO:0000256" key="12">
    <source>
        <dbReference type="ARBA" id="ARBA00023128"/>
    </source>
</evidence>
<dbReference type="OrthoDB" id="270584at2759"/>
<reference evidence="17 18" key="1">
    <citation type="submission" date="2016-12" db="EMBL/GenBank/DDBJ databases">
        <title>The genomes of Aspergillus section Nigri reveals drivers in fungal speciation.</title>
        <authorList>
            <consortium name="DOE Joint Genome Institute"/>
            <person name="Vesth T.C."/>
            <person name="Nybo J."/>
            <person name="Theobald S."/>
            <person name="Brandl J."/>
            <person name="Frisvad J.C."/>
            <person name="Nielsen K.F."/>
            <person name="Lyhne E.K."/>
            <person name="Kogle M.E."/>
            <person name="Kuo A."/>
            <person name="Riley R."/>
            <person name="Clum A."/>
            <person name="Nolan M."/>
            <person name="Lipzen A."/>
            <person name="Salamov A."/>
            <person name="Henrissat B."/>
            <person name="Wiebenga A."/>
            <person name="De Vries R.P."/>
            <person name="Grigoriev I.V."/>
            <person name="Mortensen U.H."/>
            <person name="Andersen M.R."/>
            <person name="Baker S.E."/>
        </authorList>
    </citation>
    <scope>NUCLEOTIDE SEQUENCE [LARGE SCALE GENOMIC DNA]</scope>
    <source>
        <strain evidence="17 18">CBS 115572</strain>
    </source>
</reference>
<evidence type="ECO:0000313" key="18">
    <source>
        <dbReference type="Proteomes" id="UP000246702"/>
    </source>
</evidence>
<dbReference type="PROSITE" id="PS50920">
    <property type="entry name" value="SOLCAR"/>
    <property type="match status" value="3"/>
</dbReference>
<feature type="domain" description="EF-hand" evidence="16">
    <location>
        <begin position="47"/>
        <end position="82"/>
    </location>
</feature>
<evidence type="ECO:0000256" key="6">
    <source>
        <dbReference type="ARBA" id="ARBA00022692"/>
    </source>
</evidence>
<dbReference type="InterPro" id="IPR002067">
    <property type="entry name" value="MCP"/>
</dbReference>
<dbReference type="InterPro" id="IPR002048">
    <property type="entry name" value="EF_hand_dom"/>
</dbReference>
<dbReference type="InterPro" id="IPR011992">
    <property type="entry name" value="EF-hand-dom_pair"/>
</dbReference>
<comment type="caution">
    <text evidence="17">The sequence shown here is derived from an EMBL/GenBank/DDBJ whole genome shotgun (WGS) entry which is preliminary data.</text>
</comment>
<evidence type="ECO:0000256" key="4">
    <source>
        <dbReference type="ARBA" id="ARBA00021935"/>
    </source>
</evidence>
<gene>
    <name evidence="17" type="ORF">BO94DRAFT_569180</name>
</gene>
<proteinExistence type="inferred from homology"/>
<dbReference type="SMART" id="SM00054">
    <property type="entry name" value="EFh"/>
    <property type="match status" value="3"/>
</dbReference>
<dbReference type="PRINTS" id="PR00926">
    <property type="entry name" value="MITOCARRIER"/>
</dbReference>
<evidence type="ECO:0000256" key="15">
    <source>
        <dbReference type="RuleBase" id="RU000488"/>
    </source>
</evidence>
<dbReference type="AlphaFoldDB" id="A0A317VCW3"/>
<dbReference type="PANTHER" id="PTHR24089">
    <property type="entry name" value="SOLUTE CARRIER FAMILY 25"/>
    <property type="match status" value="1"/>
</dbReference>
<dbReference type="RefSeq" id="XP_025463156.1">
    <property type="nucleotide sequence ID" value="XM_025614726.1"/>
</dbReference>
<dbReference type="GO" id="GO:0005509">
    <property type="term" value="F:calcium ion binding"/>
    <property type="evidence" value="ECO:0007669"/>
    <property type="project" value="InterPro"/>
</dbReference>
<keyword evidence="8" id="KW-0677">Repeat</keyword>
<dbReference type="FunFam" id="1.50.40.10:FF:000016">
    <property type="entry name" value="Solute carrier family 25 member 23"/>
    <property type="match status" value="1"/>
</dbReference>
<evidence type="ECO:0000256" key="11">
    <source>
        <dbReference type="ARBA" id="ARBA00022989"/>
    </source>
</evidence>
<evidence type="ECO:0000256" key="9">
    <source>
        <dbReference type="ARBA" id="ARBA00022792"/>
    </source>
</evidence>
<dbReference type="SUPFAM" id="SSF103506">
    <property type="entry name" value="Mitochondrial carrier"/>
    <property type="match status" value="1"/>
</dbReference>
<keyword evidence="13 14" id="KW-0472">Membrane</keyword>
<feature type="repeat" description="Solcar" evidence="14">
    <location>
        <begin position="492"/>
        <end position="581"/>
    </location>
</feature>
<evidence type="ECO:0000256" key="5">
    <source>
        <dbReference type="ARBA" id="ARBA00022448"/>
    </source>
</evidence>
<evidence type="ECO:0000256" key="3">
    <source>
        <dbReference type="ARBA" id="ARBA00006375"/>
    </source>
</evidence>
<evidence type="ECO:0000256" key="13">
    <source>
        <dbReference type="ARBA" id="ARBA00023136"/>
    </source>
</evidence>
<name>A0A317VCW3_9EURO</name>
<comment type="function">
    <text evidence="1">Mitochondrial transporter that mediates uptake of thiamine pyrophosphate (ThPP) into mitochondria.</text>
</comment>
<evidence type="ECO:0000256" key="7">
    <source>
        <dbReference type="ARBA" id="ARBA00022723"/>
    </source>
</evidence>
<feature type="domain" description="EF-hand" evidence="16">
    <location>
        <begin position="83"/>
        <end position="113"/>
    </location>
</feature>
<comment type="similarity">
    <text evidence="3 15">Belongs to the mitochondrial carrier (TC 2.A.29) family.</text>
</comment>
<dbReference type="InterPro" id="IPR018247">
    <property type="entry name" value="EF_Hand_1_Ca_BS"/>
</dbReference>
<dbReference type="GeneID" id="37116869"/>
<feature type="domain" description="EF-hand" evidence="16">
    <location>
        <begin position="114"/>
        <end position="149"/>
    </location>
</feature>
<dbReference type="Proteomes" id="UP000246702">
    <property type="component" value="Unassembled WGS sequence"/>
</dbReference>
<evidence type="ECO:0000256" key="8">
    <source>
        <dbReference type="ARBA" id="ARBA00022737"/>
    </source>
</evidence>
<comment type="subcellular location">
    <subcellularLocation>
        <location evidence="2">Mitochondrion inner membrane</location>
        <topology evidence="2">Multi-pass membrane protein</topology>
    </subcellularLocation>
</comment>
<evidence type="ECO:0000256" key="14">
    <source>
        <dbReference type="PROSITE-ProRule" id="PRU00282"/>
    </source>
</evidence>
<keyword evidence="18" id="KW-1185">Reference proteome</keyword>
<feature type="repeat" description="Solcar" evidence="14">
    <location>
        <begin position="389"/>
        <end position="474"/>
    </location>
</feature>
<dbReference type="InterPro" id="IPR018108">
    <property type="entry name" value="MCP_transmembrane"/>
</dbReference>
<dbReference type="STRING" id="1450535.A0A317VCW3"/>
<dbReference type="SUPFAM" id="SSF47473">
    <property type="entry name" value="EF-hand"/>
    <property type="match status" value="1"/>
</dbReference>
<feature type="repeat" description="Solcar" evidence="14">
    <location>
        <begin position="268"/>
        <end position="372"/>
    </location>
</feature>
<dbReference type="Pfam" id="PF13499">
    <property type="entry name" value="EF-hand_7"/>
    <property type="match status" value="2"/>
</dbReference>
<organism evidence="17 18">
    <name type="scientific">Aspergillus sclerotioniger CBS 115572</name>
    <dbReference type="NCBI Taxonomy" id="1450535"/>
    <lineage>
        <taxon>Eukaryota</taxon>
        <taxon>Fungi</taxon>
        <taxon>Dikarya</taxon>
        <taxon>Ascomycota</taxon>
        <taxon>Pezizomycotina</taxon>
        <taxon>Eurotiomycetes</taxon>
        <taxon>Eurotiomycetidae</taxon>
        <taxon>Eurotiales</taxon>
        <taxon>Aspergillaceae</taxon>
        <taxon>Aspergillus</taxon>
        <taxon>Aspergillus subgen. Circumdati</taxon>
    </lineage>
</organism>
<evidence type="ECO:0000256" key="2">
    <source>
        <dbReference type="ARBA" id="ARBA00004448"/>
    </source>
</evidence>
<dbReference type="EMBL" id="MSFK01000034">
    <property type="protein sequence ID" value="PWY72203.1"/>
    <property type="molecule type" value="Genomic_DNA"/>
</dbReference>
<dbReference type="Gene3D" id="1.50.40.10">
    <property type="entry name" value="Mitochondrial carrier domain"/>
    <property type="match status" value="1"/>
</dbReference>
<keyword evidence="11" id="KW-1133">Transmembrane helix</keyword>
<dbReference type="GO" id="GO:0055085">
    <property type="term" value="P:transmembrane transport"/>
    <property type="evidence" value="ECO:0007669"/>
    <property type="project" value="InterPro"/>
</dbReference>
<dbReference type="InterPro" id="IPR023395">
    <property type="entry name" value="MCP_dom_sf"/>
</dbReference>
<keyword evidence="9" id="KW-0999">Mitochondrion inner membrane</keyword>
<dbReference type="GO" id="GO:0005743">
    <property type="term" value="C:mitochondrial inner membrane"/>
    <property type="evidence" value="ECO:0007669"/>
    <property type="project" value="UniProtKB-SubCell"/>
</dbReference>
<dbReference type="PROSITE" id="PS50222">
    <property type="entry name" value="EF_HAND_2"/>
    <property type="match status" value="3"/>
</dbReference>
<protein>
    <recommendedName>
        <fullName evidence="4">Mitochondrial thiamine pyrophosphate carrier 1</fullName>
    </recommendedName>
</protein>
<keyword evidence="6 14" id="KW-0812">Transmembrane</keyword>
<keyword evidence="7" id="KW-0479">Metal-binding</keyword>
<evidence type="ECO:0000256" key="10">
    <source>
        <dbReference type="ARBA" id="ARBA00022837"/>
    </source>
</evidence>
<evidence type="ECO:0000256" key="1">
    <source>
        <dbReference type="ARBA" id="ARBA00002238"/>
    </source>
</evidence>
<dbReference type="CDD" id="cd00051">
    <property type="entry name" value="EFh"/>
    <property type="match status" value="1"/>
</dbReference>
<keyword evidence="10" id="KW-0106">Calcium</keyword>
<keyword evidence="12" id="KW-0496">Mitochondrion</keyword>
<keyword evidence="5 15" id="KW-0813">Transport</keyword>
<dbReference type="Gene3D" id="1.10.238.10">
    <property type="entry name" value="EF-hand"/>
    <property type="match status" value="1"/>
</dbReference>
<sequence>MDTGESKKDRDQRVAQLWQRLDTKEEGHLDFNGLKKGLKKIDHPLKNADPMLREIIKAVDTNGDGYIDYPEFRAFVDHTEIGLWQLFESIDRNHNGEIDKNELKSAFSKSGVTVSNARLEQFFAEVDSNKDGVISYAEWRDFLLFLPAYSPSNLRSVLSYYTATGNLNPEGDVHINDLQGLGTDHSFLKRSILALQTILPNVFPVHVLTNLIPSAYAEATGVAKLGVVFEDDSVPLNGDLELEWLPIPRTVAMWMTLRYYEQKLTENTPQLGYFLAGGIAGAVSRTATAPLDRLKVYLIAQTGVKTSAVRAAKDGAPLRAAGKASKTLVEAVKDLWRAGGIRSLFAGNGLNVLKVMPESAIKFGAYESAKRAFARLEGHGDTKRLMPVSQFLSGGCGGMVAQCFVYPLDTLKFRMQCDTVEGGLKGNRLIAATFKKVWNKHGLLGFFRGLPLGLVGMFPYAALDLSTFEYMKRALIARKARLQNCHEDDVPLNNFTTGAIGAMSGGFGASVVYPLNVLRTRMQAQGTILHPATYNGIGDVARKTIQTEGFRGFYKGLTPNLLKVAPAVSISYVVYENAKRTLGLK</sequence>
<evidence type="ECO:0000259" key="16">
    <source>
        <dbReference type="PROSITE" id="PS50222"/>
    </source>
</evidence>